<evidence type="ECO:0000313" key="2">
    <source>
        <dbReference type="EMBL" id="VFJ78551.1"/>
    </source>
</evidence>
<gene>
    <name evidence="2" type="ORF">BECKFW1821C_GA0114237_11894</name>
</gene>
<dbReference type="AlphaFoldDB" id="A0A450U4I4"/>
<feature type="compositionally biased region" description="Polar residues" evidence="1">
    <location>
        <begin position="1"/>
        <end position="11"/>
    </location>
</feature>
<reference evidence="2" key="1">
    <citation type="submission" date="2019-02" db="EMBL/GenBank/DDBJ databases">
        <authorList>
            <person name="Gruber-Vodicka R. H."/>
            <person name="Seah K. B. B."/>
        </authorList>
    </citation>
    <scope>NUCLEOTIDE SEQUENCE</scope>
    <source>
        <strain evidence="2">BECK_BZ131</strain>
    </source>
</reference>
<feature type="region of interest" description="Disordered" evidence="1">
    <location>
        <begin position="1"/>
        <end position="21"/>
    </location>
</feature>
<name>A0A450U4I4_9GAMM</name>
<protein>
    <submittedName>
        <fullName evidence="2">Uncharacterized protein</fullName>
    </submittedName>
</protein>
<organism evidence="2">
    <name type="scientific">Candidatus Kentrum sp. FW</name>
    <dbReference type="NCBI Taxonomy" id="2126338"/>
    <lineage>
        <taxon>Bacteria</taxon>
        <taxon>Pseudomonadati</taxon>
        <taxon>Pseudomonadota</taxon>
        <taxon>Gammaproteobacteria</taxon>
        <taxon>Candidatus Kentrum</taxon>
    </lineage>
</organism>
<sequence length="68" mass="7979">MSGVNTTTNLARPSRNQKRIHRIRRSPVETWDFFGETDLDPRIIDHDEVARLKRGLEREKLCYGPDDV</sequence>
<evidence type="ECO:0000256" key="1">
    <source>
        <dbReference type="SAM" id="MobiDB-lite"/>
    </source>
</evidence>
<dbReference type="EMBL" id="CAADFE010000189">
    <property type="protein sequence ID" value="VFJ78551.1"/>
    <property type="molecule type" value="Genomic_DNA"/>
</dbReference>
<accession>A0A450U4I4</accession>
<proteinExistence type="predicted"/>